<gene>
    <name evidence="2" type="ORF">NGRA_3301</name>
</gene>
<keyword evidence="3" id="KW-1185">Reference proteome</keyword>
<organism evidence="2 3">
    <name type="scientific">Nosema granulosis</name>
    <dbReference type="NCBI Taxonomy" id="83296"/>
    <lineage>
        <taxon>Eukaryota</taxon>
        <taxon>Fungi</taxon>
        <taxon>Fungi incertae sedis</taxon>
        <taxon>Microsporidia</taxon>
        <taxon>Nosematidae</taxon>
        <taxon>Nosema</taxon>
    </lineage>
</organism>
<sequence>MESQQNKPFSAKHDKMSSLSENTLHKPLNARTQSKHTSFVHRASGPLHLTNPAEAKKIEATYKSLSFSLNLKDLNLAEQPQITVYVFSNPHIQDVFEWRRELRFLAVTNEWADEASKTILNLPITDEFRTQIESKRTFDSKLDALCEAVYNGNQFNTYRNLLTNAKRCSFNDFETFFFFLDKVRARADLCLKKKAPMVIKYRKEM</sequence>
<dbReference type="AlphaFoldDB" id="A0A9P6GXL8"/>
<proteinExistence type="predicted"/>
<evidence type="ECO:0000313" key="3">
    <source>
        <dbReference type="Proteomes" id="UP000740883"/>
    </source>
</evidence>
<reference evidence="2 3" key="1">
    <citation type="journal article" date="2020" name="Genome Biol. Evol.">
        <title>Comparative genomics of strictly vertically transmitted, feminizing microsporidia endosymbionts of amphipod crustaceans.</title>
        <authorList>
            <person name="Cormier A."/>
            <person name="Chebbi M.A."/>
            <person name="Giraud I."/>
            <person name="Wattier R."/>
            <person name="Teixeira M."/>
            <person name="Gilbert C."/>
            <person name="Rigaud T."/>
            <person name="Cordaux R."/>
        </authorList>
    </citation>
    <scope>NUCLEOTIDE SEQUENCE [LARGE SCALE GENOMIC DNA]</scope>
    <source>
        <strain evidence="2 3">Ou3-Ou53</strain>
    </source>
</reference>
<name>A0A9P6GXL8_9MICR</name>
<evidence type="ECO:0000313" key="2">
    <source>
        <dbReference type="EMBL" id="KAF9756166.1"/>
    </source>
</evidence>
<evidence type="ECO:0000256" key="1">
    <source>
        <dbReference type="SAM" id="MobiDB-lite"/>
    </source>
</evidence>
<comment type="caution">
    <text evidence="2">The sequence shown here is derived from an EMBL/GenBank/DDBJ whole genome shotgun (WGS) entry which is preliminary data.</text>
</comment>
<feature type="region of interest" description="Disordered" evidence="1">
    <location>
        <begin position="1"/>
        <end position="20"/>
    </location>
</feature>
<dbReference type="EMBL" id="SBJO01000792">
    <property type="protein sequence ID" value="KAF9756166.1"/>
    <property type="molecule type" value="Genomic_DNA"/>
</dbReference>
<dbReference type="Proteomes" id="UP000740883">
    <property type="component" value="Unassembled WGS sequence"/>
</dbReference>
<protein>
    <submittedName>
        <fullName evidence="2">Uncharacterized protein</fullName>
    </submittedName>
</protein>
<accession>A0A9P6GXL8</accession>